<evidence type="ECO:0000313" key="3">
    <source>
        <dbReference type="Proteomes" id="UP000242474"/>
    </source>
</evidence>
<feature type="compositionally biased region" description="Polar residues" evidence="1">
    <location>
        <begin position="141"/>
        <end position="152"/>
    </location>
</feature>
<dbReference type="EMBL" id="KZ303501">
    <property type="protein sequence ID" value="PIA16193.1"/>
    <property type="molecule type" value="Genomic_DNA"/>
</dbReference>
<gene>
    <name evidence="2" type="ORF">COEREDRAFT_81408</name>
</gene>
<sequence length="225" mass="25281">MFHRTAAGDSSGSRDNGHRLGLRRSLSTQFSTKPGDRQFIDLRGRIRRQHQKYRTRDFGLDRELSVPEEEFSIGNCHIDSGKGLDLSFGYTPPATVRRSMSYQRLPTVEIANTPIGPLFVRRPEPHSEKVRYEIPGYSMLTRTSRDYNNPDGTQGGDRKQQTQLKLKGFESRVINTHIGKTVVRTPVMASSTVGADQSEEIDIPELPPPSAAELRYNAQRALIGV</sequence>
<dbReference type="OrthoDB" id="5576521at2759"/>
<protein>
    <submittedName>
        <fullName evidence="2">Uncharacterized protein</fullName>
    </submittedName>
</protein>
<organism evidence="2 3">
    <name type="scientific">Coemansia reversa (strain ATCC 12441 / NRRL 1564)</name>
    <dbReference type="NCBI Taxonomy" id="763665"/>
    <lineage>
        <taxon>Eukaryota</taxon>
        <taxon>Fungi</taxon>
        <taxon>Fungi incertae sedis</taxon>
        <taxon>Zoopagomycota</taxon>
        <taxon>Kickxellomycotina</taxon>
        <taxon>Kickxellomycetes</taxon>
        <taxon>Kickxellales</taxon>
        <taxon>Kickxellaceae</taxon>
        <taxon>Coemansia</taxon>
    </lineage>
</organism>
<feature type="region of interest" description="Disordered" evidence="1">
    <location>
        <begin position="141"/>
        <end position="163"/>
    </location>
</feature>
<name>A0A2G5BB08_COERN</name>
<accession>A0A2G5BB08</accession>
<feature type="non-terminal residue" evidence="2">
    <location>
        <position position="225"/>
    </location>
</feature>
<dbReference type="Proteomes" id="UP000242474">
    <property type="component" value="Unassembled WGS sequence"/>
</dbReference>
<feature type="region of interest" description="Disordered" evidence="1">
    <location>
        <begin position="1"/>
        <end position="35"/>
    </location>
</feature>
<evidence type="ECO:0000256" key="1">
    <source>
        <dbReference type="SAM" id="MobiDB-lite"/>
    </source>
</evidence>
<evidence type="ECO:0000313" key="2">
    <source>
        <dbReference type="EMBL" id="PIA16193.1"/>
    </source>
</evidence>
<keyword evidence="3" id="KW-1185">Reference proteome</keyword>
<dbReference type="AlphaFoldDB" id="A0A2G5BB08"/>
<reference evidence="2 3" key="1">
    <citation type="journal article" date="2015" name="Genome Biol. Evol.">
        <title>Phylogenomic analyses indicate that early fungi evolved digesting cell walls of algal ancestors of land plants.</title>
        <authorList>
            <person name="Chang Y."/>
            <person name="Wang S."/>
            <person name="Sekimoto S."/>
            <person name="Aerts A.L."/>
            <person name="Choi C."/>
            <person name="Clum A."/>
            <person name="LaButti K.M."/>
            <person name="Lindquist E.A."/>
            <person name="Yee Ngan C."/>
            <person name="Ohm R.A."/>
            <person name="Salamov A.A."/>
            <person name="Grigoriev I.V."/>
            <person name="Spatafora J.W."/>
            <person name="Berbee M.L."/>
        </authorList>
    </citation>
    <scope>NUCLEOTIDE SEQUENCE [LARGE SCALE GENOMIC DNA]</scope>
    <source>
        <strain evidence="2 3">NRRL 1564</strain>
    </source>
</reference>
<proteinExistence type="predicted"/>